<dbReference type="EMBL" id="RQEV01000010">
    <property type="protein sequence ID" value="TGK18799.1"/>
    <property type="molecule type" value="Genomic_DNA"/>
</dbReference>
<gene>
    <name evidence="1" type="ORF">EHO61_08990</name>
</gene>
<organism evidence="1 2">
    <name type="scientific">Leptospira fluminis</name>
    <dbReference type="NCBI Taxonomy" id="2484979"/>
    <lineage>
        <taxon>Bacteria</taxon>
        <taxon>Pseudomonadati</taxon>
        <taxon>Spirochaetota</taxon>
        <taxon>Spirochaetia</taxon>
        <taxon>Leptospirales</taxon>
        <taxon>Leptospiraceae</taxon>
        <taxon>Leptospira</taxon>
    </lineage>
</organism>
<dbReference type="AlphaFoldDB" id="A0A4R9GPF2"/>
<comment type="caution">
    <text evidence="1">The sequence shown here is derived from an EMBL/GenBank/DDBJ whole genome shotgun (WGS) entry which is preliminary data.</text>
</comment>
<dbReference type="OrthoDB" id="342720at2"/>
<proteinExistence type="predicted"/>
<protein>
    <submittedName>
        <fullName evidence="1">Uncharacterized protein</fullName>
    </submittedName>
</protein>
<evidence type="ECO:0000313" key="2">
    <source>
        <dbReference type="Proteomes" id="UP000297855"/>
    </source>
</evidence>
<accession>A0A4R9GPF2</accession>
<reference evidence="1" key="1">
    <citation type="journal article" date="2019" name="PLoS Negl. Trop. Dis.">
        <title>Revisiting the worldwide diversity of Leptospira species in the environment.</title>
        <authorList>
            <person name="Vincent A.T."/>
            <person name="Schiettekatte O."/>
            <person name="Bourhy P."/>
            <person name="Veyrier F.J."/>
            <person name="Picardeau M."/>
        </authorList>
    </citation>
    <scope>NUCLEOTIDE SEQUENCE [LARGE SCALE GENOMIC DNA]</scope>
    <source>
        <strain evidence="1">SCS5</strain>
    </source>
</reference>
<sequence>MDERILNRKQVSHIVLETRPGGYRITLLLSERFPYSYKSKSAPFFIRVSDAKSGLELAEKLDAYLERGYNIRIRLNGSEIVEYELDESIE</sequence>
<evidence type="ECO:0000313" key="1">
    <source>
        <dbReference type="EMBL" id="TGK18799.1"/>
    </source>
</evidence>
<dbReference type="Proteomes" id="UP000297855">
    <property type="component" value="Unassembled WGS sequence"/>
</dbReference>
<name>A0A4R9GPF2_9LEPT</name>
<keyword evidence="2" id="KW-1185">Reference proteome</keyword>